<evidence type="ECO:0000313" key="2">
    <source>
        <dbReference type="Proteomes" id="UP001597601"/>
    </source>
</evidence>
<dbReference type="Pfam" id="PF07610">
    <property type="entry name" value="DUF1573"/>
    <property type="match status" value="1"/>
</dbReference>
<dbReference type="PROSITE" id="PS51257">
    <property type="entry name" value="PROKAR_LIPOPROTEIN"/>
    <property type="match status" value="1"/>
</dbReference>
<comment type="caution">
    <text evidence="1">The sequence shown here is derived from an EMBL/GenBank/DDBJ whole genome shotgun (WGS) entry which is preliminary data.</text>
</comment>
<name>A0ABW5XQE3_9SPHI</name>
<keyword evidence="2" id="KW-1185">Reference proteome</keyword>
<sequence>MKKLFLSVILAAGLMACNQPEKKKDVKFTTDGSDIRFDKETYDFGKIRSGEVVSYRFKFTNTGKSPLIISNATATCGCTIPEWPKTPVLPGDTSSIAVTFNSAGKTGLQDKQIKITSNAQPAEGMVHVIGEVITNN</sequence>
<dbReference type="Proteomes" id="UP001597601">
    <property type="component" value="Unassembled WGS sequence"/>
</dbReference>
<dbReference type="RefSeq" id="WP_377124905.1">
    <property type="nucleotide sequence ID" value="NZ_JBHUHN010000001.1"/>
</dbReference>
<dbReference type="InterPro" id="IPR013783">
    <property type="entry name" value="Ig-like_fold"/>
</dbReference>
<organism evidence="1 2">
    <name type="scientific">Mucilaginibacter antarcticus</name>
    <dbReference type="NCBI Taxonomy" id="1855725"/>
    <lineage>
        <taxon>Bacteria</taxon>
        <taxon>Pseudomonadati</taxon>
        <taxon>Bacteroidota</taxon>
        <taxon>Sphingobacteriia</taxon>
        <taxon>Sphingobacteriales</taxon>
        <taxon>Sphingobacteriaceae</taxon>
        <taxon>Mucilaginibacter</taxon>
    </lineage>
</organism>
<reference evidence="2" key="1">
    <citation type="journal article" date="2019" name="Int. J. Syst. Evol. Microbiol.">
        <title>The Global Catalogue of Microorganisms (GCM) 10K type strain sequencing project: providing services to taxonomists for standard genome sequencing and annotation.</title>
        <authorList>
            <consortium name="The Broad Institute Genomics Platform"/>
            <consortium name="The Broad Institute Genome Sequencing Center for Infectious Disease"/>
            <person name="Wu L."/>
            <person name="Ma J."/>
        </authorList>
    </citation>
    <scope>NUCLEOTIDE SEQUENCE [LARGE SCALE GENOMIC DNA]</scope>
    <source>
        <strain evidence="2">KCTC 52232</strain>
    </source>
</reference>
<protein>
    <submittedName>
        <fullName evidence="1">DUF1573 domain-containing protein</fullName>
    </submittedName>
</protein>
<dbReference type="InterPro" id="IPR011467">
    <property type="entry name" value="DUF1573"/>
</dbReference>
<dbReference type="PANTHER" id="PTHR37833:SF1">
    <property type="entry name" value="SIGNAL PEPTIDE PROTEIN"/>
    <property type="match status" value="1"/>
</dbReference>
<accession>A0ABW5XQE3</accession>
<gene>
    <name evidence="1" type="ORF">ACFSYC_06870</name>
</gene>
<dbReference type="PANTHER" id="PTHR37833">
    <property type="entry name" value="LIPOPROTEIN-RELATED"/>
    <property type="match status" value="1"/>
</dbReference>
<evidence type="ECO:0000313" key="1">
    <source>
        <dbReference type="EMBL" id="MFD2864407.1"/>
    </source>
</evidence>
<dbReference type="EMBL" id="JBHUON010000006">
    <property type="protein sequence ID" value="MFD2864407.1"/>
    <property type="molecule type" value="Genomic_DNA"/>
</dbReference>
<proteinExistence type="predicted"/>
<dbReference type="Gene3D" id="2.60.40.10">
    <property type="entry name" value="Immunoglobulins"/>
    <property type="match status" value="1"/>
</dbReference>